<dbReference type="EMBL" id="LR134182">
    <property type="protein sequence ID" value="VEB43919.1"/>
    <property type="molecule type" value="Genomic_DNA"/>
</dbReference>
<protein>
    <submittedName>
        <fullName evidence="2">Uncharacterized protein</fullName>
    </submittedName>
</protein>
<organism evidence="2 3">
    <name type="scientific">Chromobacterium violaceum</name>
    <dbReference type="NCBI Taxonomy" id="536"/>
    <lineage>
        <taxon>Bacteria</taxon>
        <taxon>Pseudomonadati</taxon>
        <taxon>Pseudomonadota</taxon>
        <taxon>Betaproteobacteria</taxon>
        <taxon>Neisseriales</taxon>
        <taxon>Chromobacteriaceae</taxon>
        <taxon>Chromobacterium</taxon>
    </lineage>
</organism>
<evidence type="ECO:0000313" key="2">
    <source>
        <dbReference type="EMBL" id="VEB43919.1"/>
    </source>
</evidence>
<evidence type="ECO:0000256" key="1">
    <source>
        <dbReference type="SAM" id="MobiDB-lite"/>
    </source>
</evidence>
<dbReference type="AlphaFoldDB" id="A0A447TG93"/>
<proteinExistence type="predicted"/>
<evidence type="ECO:0000313" key="3">
    <source>
        <dbReference type="Proteomes" id="UP000275777"/>
    </source>
</evidence>
<feature type="region of interest" description="Disordered" evidence="1">
    <location>
        <begin position="57"/>
        <end position="80"/>
    </location>
</feature>
<feature type="compositionally biased region" description="Low complexity" evidence="1">
    <location>
        <begin position="57"/>
        <end position="73"/>
    </location>
</feature>
<gene>
    <name evidence="2" type="ORF">NCTC9695_04387</name>
</gene>
<dbReference type="Proteomes" id="UP000275777">
    <property type="component" value="Chromosome"/>
</dbReference>
<name>A0A447TG93_CHRVL</name>
<accession>A0A447TG93</accession>
<sequence>MAAPFSFNWAISSNSRSISRSVSAAVGSSMISTRALSASALAISTICCWPMDRLPASASGSMPPAPSASSCARASRRIAA</sequence>
<dbReference type="AntiFam" id="ANF00062">
    <property type="entry name" value="Shadow ORF (opposite ABC transporter protein)"/>
</dbReference>
<reference evidence="2 3" key="1">
    <citation type="submission" date="2018-12" db="EMBL/GenBank/DDBJ databases">
        <authorList>
            <consortium name="Pathogen Informatics"/>
        </authorList>
    </citation>
    <scope>NUCLEOTIDE SEQUENCE [LARGE SCALE GENOMIC DNA]</scope>
    <source>
        <strain evidence="2 3">NCTC9695</strain>
    </source>
</reference>